<dbReference type="PATRIC" id="fig|386415.7.peg.1167"/>
<feature type="transmembrane region" description="Helical" evidence="1">
    <location>
        <begin position="158"/>
        <end position="179"/>
    </location>
</feature>
<sequence>MDILNIFLLFLNFYTYLYVGYKLMNYKFTITKKNSIIILIIAISHNFISKMNNLYHFKILLTFILLILLFKKVFNKDFFLIIETCFFTLIIMIFSEQLIAIILSNLLDLNLSYIISNNVLKFCSNILIIINNIFIINIHSMLWKYIKDKYFLNYCNSIIKNFFILMLTFILLISYLLLYECFNSYLKNKTFIFIFILCIFSGYLSLAFLYTNYLFNHNLIMLKIKEKKYNQLKIYSDSIENLIDDISSFKHDYNNIIFMMNGFLQNNDYVSLKNYFNKNVFKEKDYYDISKLKKIRNSGIKGLLSAKISQIIKNDIKVNIEIFDIIDNIYMSEFDLCRILGVFLDNALESAKLSSDKFISISFIKNEGLNITVLNSFANNNIKLNSIFKKGYSSKGSNRGMGLYNVHSILNEKYTENTILNTYVKNDMFIQDLYIKD</sequence>
<evidence type="ECO:0000313" key="4">
    <source>
        <dbReference type="Proteomes" id="UP000008220"/>
    </source>
</evidence>
<dbReference type="PANTHER" id="PTHR40448">
    <property type="entry name" value="TWO-COMPONENT SENSOR HISTIDINE KINASE"/>
    <property type="match status" value="1"/>
</dbReference>
<keyword evidence="4" id="KW-1185">Reference proteome</keyword>
<dbReference type="Gene3D" id="3.30.565.10">
    <property type="entry name" value="Histidine kinase-like ATPase, C-terminal domain"/>
    <property type="match status" value="1"/>
</dbReference>
<dbReference type="EMBL" id="CP000382">
    <property type="protein sequence ID" value="ABK61719.1"/>
    <property type="molecule type" value="Genomic_DNA"/>
</dbReference>
<dbReference type="KEGG" id="cno:NT01CX_2062"/>
<dbReference type="InterPro" id="IPR032834">
    <property type="entry name" value="NatK-like_C"/>
</dbReference>
<reference evidence="3 4" key="1">
    <citation type="journal article" date="2006" name="Nat. Biotechnol.">
        <title>The genome and transcriptomes of the anti-tumor agent Clostridium novyi-NT.</title>
        <authorList>
            <person name="Bettegowda C."/>
            <person name="Huang X."/>
            <person name="Lin J."/>
            <person name="Cheong I."/>
            <person name="Kohli M."/>
            <person name="Szabo S.A."/>
            <person name="Zhang X."/>
            <person name="Diaz L.A. Jr."/>
            <person name="Velculescu V.E."/>
            <person name="Parmigiani G."/>
            <person name="Kinzler K.W."/>
            <person name="Vogelstein B."/>
            <person name="Zhou S."/>
        </authorList>
    </citation>
    <scope>NUCLEOTIDE SEQUENCE [LARGE SCALE GENOMIC DNA]</scope>
    <source>
        <strain evidence="3 4">NT</strain>
    </source>
</reference>
<keyword evidence="1" id="KW-0472">Membrane</keyword>
<dbReference type="HOGENOM" id="CLU_046138_2_1_9"/>
<evidence type="ECO:0000259" key="2">
    <source>
        <dbReference type="Pfam" id="PF14501"/>
    </source>
</evidence>
<name>A0Q0I3_CLONN</name>
<dbReference type="GO" id="GO:0042802">
    <property type="term" value="F:identical protein binding"/>
    <property type="evidence" value="ECO:0007669"/>
    <property type="project" value="TreeGrafter"/>
</dbReference>
<gene>
    <name evidence="3" type="ordered locus">NT01CX_2062</name>
</gene>
<dbReference type="eggNOG" id="COG3290">
    <property type="taxonomic scope" value="Bacteria"/>
</dbReference>
<dbReference type="Proteomes" id="UP000008220">
    <property type="component" value="Chromosome"/>
</dbReference>
<keyword evidence="1" id="KW-1133">Transmembrane helix</keyword>
<feature type="domain" description="Sensor histidine kinase NatK-like C-terminal" evidence="2">
    <location>
        <begin position="332"/>
        <end position="435"/>
    </location>
</feature>
<proteinExistence type="predicted"/>
<protein>
    <submittedName>
        <fullName evidence="3">Accessory gene regulator protein C, putative</fullName>
    </submittedName>
</protein>
<dbReference type="PANTHER" id="PTHR40448:SF1">
    <property type="entry name" value="TWO-COMPONENT SENSOR HISTIDINE KINASE"/>
    <property type="match status" value="1"/>
</dbReference>
<feature type="transmembrane region" description="Helical" evidence="1">
    <location>
        <begin position="54"/>
        <end position="71"/>
    </location>
</feature>
<feature type="transmembrane region" description="Helical" evidence="1">
    <location>
        <begin position="6"/>
        <end position="24"/>
    </location>
</feature>
<dbReference type="SUPFAM" id="SSF55874">
    <property type="entry name" value="ATPase domain of HSP90 chaperone/DNA topoisomerase II/histidine kinase"/>
    <property type="match status" value="1"/>
</dbReference>
<feature type="transmembrane region" description="Helical" evidence="1">
    <location>
        <begin position="78"/>
        <end position="106"/>
    </location>
</feature>
<feature type="transmembrane region" description="Helical" evidence="1">
    <location>
        <begin position="191"/>
        <end position="215"/>
    </location>
</feature>
<accession>A0Q0I3</accession>
<dbReference type="AlphaFoldDB" id="A0Q0I3"/>
<evidence type="ECO:0000313" key="3">
    <source>
        <dbReference type="EMBL" id="ABK61719.1"/>
    </source>
</evidence>
<keyword evidence="1" id="KW-0812">Transmembrane</keyword>
<feature type="transmembrane region" description="Helical" evidence="1">
    <location>
        <begin position="126"/>
        <end position="146"/>
    </location>
</feature>
<evidence type="ECO:0000256" key="1">
    <source>
        <dbReference type="SAM" id="Phobius"/>
    </source>
</evidence>
<dbReference type="InterPro" id="IPR036890">
    <property type="entry name" value="HATPase_C_sf"/>
</dbReference>
<dbReference type="Pfam" id="PF14501">
    <property type="entry name" value="HATPase_c_5"/>
    <property type="match status" value="1"/>
</dbReference>
<dbReference type="STRING" id="386415.NT01CX_2062"/>
<organism evidence="3 4">
    <name type="scientific">Clostridium novyi (strain NT)</name>
    <dbReference type="NCBI Taxonomy" id="386415"/>
    <lineage>
        <taxon>Bacteria</taxon>
        <taxon>Bacillati</taxon>
        <taxon>Bacillota</taxon>
        <taxon>Clostridia</taxon>
        <taxon>Eubacteriales</taxon>
        <taxon>Clostridiaceae</taxon>
        <taxon>Clostridium</taxon>
    </lineage>
</organism>